<evidence type="ECO:0000313" key="2">
    <source>
        <dbReference type="EMBL" id="ESR51710.1"/>
    </source>
</evidence>
<keyword evidence="1" id="KW-0472">Membrane</keyword>
<gene>
    <name evidence="2" type="ORF">CICLE_v10033984mg</name>
</gene>
<keyword evidence="3" id="KW-1185">Reference proteome</keyword>
<keyword evidence="1" id="KW-1133">Transmembrane helix</keyword>
<organism evidence="2 3">
    <name type="scientific">Citrus clementina</name>
    <name type="common">Clementine</name>
    <name type="synonym">Citrus deliciosa x Citrus sinensis</name>
    <dbReference type="NCBI Taxonomy" id="85681"/>
    <lineage>
        <taxon>Eukaryota</taxon>
        <taxon>Viridiplantae</taxon>
        <taxon>Streptophyta</taxon>
        <taxon>Embryophyta</taxon>
        <taxon>Tracheophyta</taxon>
        <taxon>Spermatophyta</taxon>
        <taxon>Magnoliopsida</taxon>
        <taxon>eudicotyledons</taxon>
        <taxon>Gunneridae</taxon>
        <taxon>Pentapetalae</taxon>
        <taxon>rosids</taxon>
        <taxon>malvids</taxon>
        <taxon>Sapindales</taxon>
        <taxon>Rutaceae</taxon>
        <taxon>Aurantioideae</taxon>
        <taxon>Citrus</taxon>
    </lineage>
</organism>
<dbReference type="AlphaFoldDB" id="V4TJE7"/>
<dbReference type="Proteomes" id="UP000030687">
    <property type="component" value="Unassembled WGS sequence"/>
</dbReference>
<reference evidence="2 3" key="1">
    <citation type="submission" date="2013-10" db="EMBL/GenBank/DDBJ databases">
        <authorList>
            <consortium name="International Citrus Genome Consortium"/>
            <person name="Jenkins J."/>
            <person name="Schmutz J."/>
            <person name="Prochnik S."/>
            <person name="Rokhsar D."/>
            <person name="Gmitter F."/>
            <person name="Ollitrault P."/>
            <person name="Machado M."/>
            <person name="Talon M."/>
            <person name="Wincker P."/>
            <person name="Jaillon O."/>
            <person name="Morgante M."/>
        </authorList>
    </citation>
    <scope>NUCLEOTIDE SEQUENCE</scope>
    <source>
        <strain evidence="3">cv. Clemenules</strain>
    </source>
</reference>
<protein>
    <submittedName>
        <fullName evidence="2">Uncharacterized protein</fullName>
    </submittedName>
</protein>
<proteinExistence type="predicted"/>
<evidence type="ECO:0000256" key="1">
    <source>
        <dbReference type="SAM" id="Phobius"/>
    </source>
</evidence>
<keyword evidence="1" id="KW-0812">Transmembrane</keyword>
<dbReference type="EMBL" id="KI536726">
    <property type="protein sequence ID" value="ESR51710.1"/>
    <property type="molecule type" value="Genomic_DNA"/>
</dbReference>
<dbReference type="Gramene" id="ESR51710">
    <property type="protein sequence ID" value="ESR51710"/>
    <property type="gene ID" value="CICLE_v10033984mg"/>
</dbReference>
<name>V4TJE7_CITCL</name>
<accession>V4TJE7</accession>
<evidence type="ECO:0000313" key="3">
    <source>
        <dbReference type="Proteomes" id="UP000030687"/>
    </source>
</evidence>
<sequence length="133" mass="14321">MLIRQARNFSKAYAAPLSSSLKTLFPSPADVVPGVAADVADVTGADDLVYTEPPVSSTVKPAMEPSLLQPGVVIYDGVCHLCHGGMCCFCSYDRNAYLGVVLLLVNMALTNHSLLSFGLLVLNFISFHFIRQE</sequence>
<feature type="transmembrane region" description="Helical" evidence="1">
    <location>
        <begin position="96"/>
        <end position="125"/>
    </location>
</feature>
<dbReference type="KEGG" id="cic:CICLE_v10033984mg"/>